<gene>
    <name evidence="8" type="ORF">LV89_02086</name>
</gene>
<feature type="transmembrane region" description="Helical" evidence="7">
    <location>
        <begin position="12"/>
        <end position="28"/>
    </location>
</feature>
<dbReference type="PANTHER" id="PTHR11819:SF195">
    <property type="entry name" value="SODIUM_GLUCOSE COTRANSPORTER 4"/>
    <property type="match status" value="1"/>
</dbReference>
<dbReference type="InterPro" id="IPR038377">
    <property type="entry name" value="Na/Glc_symporter_sf"/>
</dbReference>
<dbReference type="InterPro" id="IPR001734">
    <property type="entry name" value="Na/solute_symporter"/>
</dbReference>
<evidence type="ECO:0000256" key="1">
    <source>
        <dbReference type="ARBA" id="ARBA00004141"/>
    </source>
</evidence>
<feature type="transmembrane region" description="Helical" evidence="7">
    <location>
        <begin position="299"/>
        <end position="324"/>
    </location>
</feature>
<dbReference type="NCBIfam" id="TIGR00813">
    <property type="entry name" value="sss"/>
    <property type="match status" value="1"/>
</dbReference>
<feature type="transmembrane region" description="Helical" evidence="7">
    <location>
        <begin position="409"/>
        <end position="426"/>
    </location>
</feature>
<evidence type="ECO:0000256" key="5">
    <source>
        <dbReference type="ARBA" id="ARBA00023136"/>
    </source>
</evidence>
<feature type="transmembrane region" description="Helical" evidence="7">
    <location>
        <begin position="362"/>
        <end position="388"/>
    </location>
</feature>
<dbReference type="RefSeq" id="WP_109742830.1">
    <property type="nucleotide sequence ID" value="NZ_QGGO01000009.1"/>
</dbReference>
<feature type="transmembrane region" description="Helical" evidence="7">
    <location>
        <begin position="184"/>
        <end position="205"/>
    </location>
</feature>
<feature type="transmembrane region" description="Helical" evidence="7">
    <location>
        <begin position="493"/>
        <end position="511"/>
    </location>
</feature>
<dbReference type="Pfam" id="PF00474">
    <property type="entry name" value="SSF"/>
    <property type="match status" value="1"/>
</dbReference>
<feature type="transmembrane region" description="Helical" evidence="7">
    <location>
        <begin position="75"/>
        <end position="103"/>
    </location>
</feature>
<sequence length="552" mass="61244">MKLGLETLDYCIFFIYFVIVSSYGYWVYKNKGKQDGGDSKDFFLAEGSLTWWAIGASIIASNISAEQFIGMSGQAFQLGIAISVYELLGGVSLIIVAVYFLPMYLRNKIYTMPQFLAKRYDERLATIMAVFWLFLYIFVNLTSIIYLGGISLEKMTGLSFMTCTLFLTVFAVIITLGGMKVIGYTDVIQVVCLIFGGLATTYLALDLLSNKVGTGSGVLEGLSLIKDKADSHLHMIFTPNQYQVHDGRGGFIDAYRQLPGIMMFIIGGQWVNNLNYFGCNQYMTQRALGADISTARNGVLFAGFMKMLMPFIVVLPGLAAYVIFQENADASIVNGITQDGIVKPDNAYPVLLNLLPVGLKGLAFAALTAAIVASLAGKANSISTIYVLDIHRKYFNKNLTEKQTVWTGRVAIIVAFAIALVVSPLLRNFGQAFEYIQVYTGYISPGILSIFLLGFFWKKATANGALTAAILSIALSSWINYQFPEFPFMNRMGVVFWICSLVHGAISLIESKGKDHPNAFEVNREWFKVEPMFRYGSIVILAIFSIIYFIFW</sequence>
<dbReference type="Proteomes" id="UP000245489">
    <property type="component" value="Unassembled WGS sequence"/>
</dbReference>
<dbReference type="PANTHER" id="PTHR11819">
    <property type="entry name" value="SOLUTE CARRIER FAMILY 5"/>
    <property type="match status" value="1"/>
</dbReference>
<comment type="caution">
    <text evidence="8">The sequence shown here is derived from an EMBL/GenBank/DDBJ whole genome shotgun (WGS) entry which is preliminary data.</text>
</comment>
<feature type="transmembrane region" description="Helical" evidence="7">
    <location>
        <begin position="464"/>
        <end position="481"/>
    </location>
</feature>
<organism evidence="8 9">
    <name type="scientific">Arcicella aurantiaca</name>
    <dbReference type="NCBI Taxonomy" id="591202"/>
    <lineage>
        <taxon>Bacteria</taxon>
        <taxon>Pseudomonadati</taxon>
        <taxon>Bacteroidota</taxon>
        <taxon>Cytophagia</taxon>
        <taxon>Cytophagales</taxon>
        <taxon>Flectobacillaceae</taxon>
        <taxon>Arcicella</taxon>
    </lineage>
</organism>
<feature type="transmembrane region" description="Helical" evidence="7">
    <location>
        <begin position="258"/>
        <end position="278"/>
    </location>
</feature>
<evidence type="ECO:0000313" key="9">
    <source>
        <dbReference type="Proteomes" id="UP000245489"/>
    </source>
</evidence>
<keyword evidence="5 7" id="KW-0472">Membrane</keyword>
<keyword evidence="9" id="KW-1185">Reference proteome</keyword>
<dbReference type="GO" id="GO:0005886">
    <property type="term" value="C:plasma membrane"/>
    <property type="evidence" value="ECO:0007669"/>
    <property type="project" value="TreeGrafter"/>
</dbReference>
<feature type="transmembrane region" description="Helical" evidence="7">
    <location>
        <begin position="124"/>
        <end position="146"/>
    </location>
</feature>
<feature type="transmembrane region" description="Helical" evidence="7">
    <location>
        <begin position="158"/>
        <end position="177"/>
    </location>
</feature>
<evidence type="ECO:0000313" key="8">
    <source>
        <dbReference type="EMBL" id="PWK26880.1"/>
    </source>
</evidence>
<protein>
    <submittedName>
        <fullName evidence="8">SSS family solute:Na+ symporter</fullName>
    </submittedName>
</protein>
<accession>A0A316EBD0</accession>
<dbReference type="OrthoDB" id="9814523at2"/>
<evidence type="ECO:0000256" key="4">
    <source>
        <dbReference type="ARBA" id="ARBA00022989"/>
    </source>
</evidence>
<feature type="transmembrane region" description="Helical" evidence="7">
    <location>
        <begin position="49"/>
        <end position="69"/>
    </location>
</feature>
<feature type="transmembrane region" description="Helical" evidence="7">
    <location>
        <begin position="532"/>
        <end position="551"/>
    </location>
</feature>
<dbReference type="Gene3D" id="1.20.1730.10">
    <property type="entry name" value="Sodium/glucose cotransporter"/>
    <property type="match status" value="1"/>
</dbReference>
<evidence type="ECO:0000256" key="6">
    <source>
        <dbReference type="RuleBase" id="RU362091"/>
    </source>
</evidence>
<dbReference type="PROSITE" id="PS50283">
    <property type="entry name" value="NA_SOLUT_SYMP_3"/>
    <property type="match status" value="1"/>
</dbReference>
<name>A0A316EBD0_9BACT</name>
<dbReference type="GO" id="GO:0005412">
    <property type="term" value="F:D-glucose:sodium symporter activity"/>
    <property type="evidence" value="ECO:0007669"/>
    <property type="project" value="TreeGrafter"/>
</dbReference>
<comment type="similarity">
    <text evidence="2 6">Belongs to the sodium:solute symporter (SSF) (TC 2.A.21) family.</text>
</comment>
<feature type="transmembrane region" description="Helical" evidence="7">
    <location>
        <begin position="438"/>
        <end position="457"/>
    </location>
</feature>
<dbReference type="AlphaFoldDB" id="A0A316EBD0"/>
<proteinExistence type="inferred from homology"/>
<keyword evidence="4 7" id="KW-1133">Transmembrane helix</keyword>
<evidence type="ECO:0000256" key="2">
    <source>
        <dbReference type="ARBA" id="ARBA00006434"/>
    </source>
</evidence>
<comment type="subcellular location">
    <subcellularLocation>
        <location evidence="1">Membrane</location>
        <topology evidence="1">Multi-pass membrane protein</topology>
    </subcellularLocation>
</comment>
<dbReference type="EMBL" id="QGGO01000009">
    <property type="protein sequence ID" value="PWK26880.1"/>
    <property type="molecule type" value="Genomic_DNA"/>
</dbReference>
<keyword evidence="3 7" id="KW-0812">Transmembrane</keyword>
<reference evidence="8 9" key="1">
    <citation type="submission" date="2018-05" db="EMBL/GenBank/DDBJ databases">
        <title>Genomic Encyclopedia of Archaeal and Bacterial Type Strains, Phase II (KMG-II): from individual species to whole genera.</title>
        <authorList>
            <person name="Goeker M."/>
        </authorList>
    </citation>
    <scope>NUCLEOTIDE SEQUENCE [LARGE SCALE GENOMIC DNA]</scope>
    <source>
        <strain evidence="8 9">DSM 22214</strain>
    </source>
</reference>
<evidence type="ECO:0000256" key="7">
    <source>
        <dbReference type="SAM" id="Phobius"/>
    </source>
</evidence>
<evidence type="ECO:0000256" key="3">
    <source>
        <dbReference type="ARBA" id="ARBA00022692"/>
    </source>
</evidence>
<dbReference type="CDD" id="cd10325">
    <property type="entry name" value="SLC5sbd_vSGLT"/>
    <property type="match status" value="1"/>
</dbReference>